<name>A0AAC9P7E0_9PROT</name>
<keyword evidence="3 8" id="KW-0812">Transmembrane</keyword>
<sequence>MCFMTADQTIPTRPLLIPFEPPGDSRTASEPDEWQGVFRPHGRILRRVRAIRRTVFLILWTLTAITIQSVLVVLPGPAKVRFARIFWWVFGRLMGLKVRCIGQKAKRGRLKDGTRARPVLFVSNHSSWLDIVCLGSTLHACFVSKDDVADWPVVKTVARLGRTIFVSRQRGSTLKERDAMTSRLENGDNLVLFPEGTTSDGSHVLPFRSSFLSLAVGPNPPLVQPVSIVYDRLASMPTGRSTRAIFAYYGETSIGAHFWRLAQWKGLRASVMLHPPLEPADFPDRKALTNAVYAAVTAGTDALKQGRVPDPPRPEKRSAP</sequence>
<keyword evidence="6 8" id="KW-0472">Membrane</keyword>
<dbReference type="InterPro" id="IPR002123">
    <property type="entry name" value="Plipid/glycerol_acylTrfase"/>
</dbReference>
<keyword evidence="4 8" id="KW-1133">Transmembrane helix</keyword>
<evidence type="ECO:0000256" key="4">
    <source>
        <dbReference type="ARBA" id="ARBA00022989"/>
    </source>
</evidence>
<dbReference type="SUPFAM" id="SSF69593">
    <property type="entry name" value="Glycerol-3-phosphate (1)-acyltransferase"/>
    <property type="match status" value="1"/>
</dbReference>
<dbReference type="EC" id="2.3.1.51" evidence="10"/>
<reference evidence="11" key="1">
    <citation type="submission" date="2016-11" db="EMBL/GenBank/DDBJ databases">
        <title>Comparative genomic and phenotypic analysis of Granulibacter bethesdensis clinical isolates from patients with chronic granulomatous disease.</title>
        <authorList>
            <person name="Zarember K.A."/>
            <person name="Porcella S.F."/>
            <person name="Chu J."/>
            <person name="Ding L."/>
            <person name="Dahlstrom E."/>
            <person name="Barbian K."/>
            <person name="Martens C."/>
            <person name="Sykora L."/>
            <person name="Kramer S."/>
            <person name="Pettinato A.M."/>
            <person name="Hong H."/>
            <person name="Wald G."/>
            <person name="Berg L.J."/>
            <person name="Rogge L.S."/>
            <person name="Greenberg D.E."/>
            <person name="Falcone E.L."/>
            <person name="Neves J.F."/>
            <person name="Simoes M.J."/>
            <person name="Casal M."/>
            <person name="Rodriguez-Lopez F.C."/>
            <person name="Zelazny A."/>
            <person name="Gallin J.I."/>
            <person name="Holland S.M."/>
        </authorList>
    </citation>
    <scope>NUCLEOTIDE SEQUENCE [LARGE SCALE GENOMIC DNA]</scope>
    <source>
        <strain evidence="11">NIH9.1</strain>
    </source>
</reference>
<evidence type="ECO:0000313" key="11">
    <source>
        <dbReference type="Proteomes" id="UP000182373"/>
    </source>
</evidence>
<dbReference type="PANTHER" id="PTHR23063:SF52">
    <property type="entry name" value="LYSOPHOSPHATIDYLCHOLINE ACYLTRANSFERASE"/>
    <property type="match status" value="1"/>
</dbReference>
<evidence type="ECO:0000256" key="6">
    <source>
        <dbReference type="ARBA" id="ARBA00023136"/>
    </source>
</evidence>
<evidence type="ECO:0000256" key="8">
    <source>
        <dbReference type="SAM" id="Phobius"/>
    </source>
</evidence>
<gene>
    <name evidence="10" type="ORF">GbCGDNIH9_0119</name>
</gene>
<dbReference type="Pfam" id="PF01553">
    <property type="entry name" value="Acyltransferase"/>
    <property type="match status" value="1"/>
</dbReference>
<evidence type="ECO:0000256" key="1">
    <source>
        <dbReference type="ARBA" id="ARBA00004370"/>
    </source>
</evidence>
<evidence type="ECO:0000256" key="2">
    <source>
        <dbReference type="ARBA" id="ARBA00022679"/>
    </source>
</evidence>
<dbReference type="EMBL" id="CP018191">
    <property type="protein sequence ID" value="APH53342.1"/>
    <property type="molecule type" value="Genomic_DNA"/>
</dbReference>
<dbReference type="AlphaFoldDB" id="A0AAC9P7E0"/>
<keyword evidence="2 10" id="KW-0808">Transferase</keyword>
<dbReference type="Proteomes" id="UP000182373">
    <property type="component" value="Chromosome"/>
</dbReference>
<keyword evidence="5" id="KW-0443">Lipid metabolism</keyword>
<evidence type="ECO:0000313" key="10">
    <source>
        <dbReference type="EMBL" id="APH53342.1"/>
    </source>
</evidence>
<dbReference type="GO" id="GO:0006629">
    <property type="term" value="P:lipid metabolic process"/>
    <property type="evidence" value="ECO:0007669"/>
    <property type="project" value="UniProtKB-KW"/>
</dbReference>
<dbReference type="CDD" id="cd07989">
    <property type="entry name" value="LPLAT_AGPAT-like"/>
    <property type="match status" value="1"/>
</dbReference>
<evidence type="ECO:0000259" key="9">
    <source>
        <dbReference type="SMART" id="SM00563"/>
    </source>
</evidence>
<evidence type="ECO:0000256" key="7">
    <source>
        <dbReference type="ARBA" id="ARBA00023315"/>
    </source>
</evidence>
<keyword evidence="7 10" id="KW-0012">Acyltransferase</keyword>
<protein>
    <submittedName>
        <fullName evidence="10">1-acyl-sn-glycerol-3-phosphate acyltransferase</fullName>
        <ecNumber evidence="10">2.3.1.51</ecNumber>
    </submittedName>
</protein>
<comment type="subcellular location">
    <subcellularLocation>
        <location evidence="1">Membrane</location>
    </subcellularLocation>
</comment>
<organism evidence="10 11">
    <name type="scientific">Granulibacter bethesdensis</name>
    <dbReference type="NCBI Taxonomy" id="364410"/>
    <lineage>
        <taxon>Bacteria</taxon>
        <taxon>Pseudomonadati</taxon>
        <taxon>Pseudomonadota</taxon>
        <taxon>Alphaproteobacteria</taxon>
        <taxon>Acetobacterales</taxon>
        <taxon>Acetobacteraceae</taxon>
        <taxon>Granulibacter</taxon>
    </lineage>
</organism>
<accession>A0AAC9P7E0</accession>
<dbReference type="GO" id="GO:0003841">
    <property type="term" value="F:1-acylglycerol-3-phosphate O-acyltransferase activity"/>
    <property type="evidence" value="ECO:0007669"/>
    <property type="project" value="UniProtKB-EC"/>
</dbReference>
<feature type="transmembrane region" description="Helical" evidence="8">
    <location>
        <begin position="54"/>
        <end position="73"/>
    </location>
</feature>
<feature type="domain" description="Phospholipid/glycerol acyltransferase" evidence="9">
    <location>
        <begin position="119"/>
        <end position="231"/>
    </location>
</feature>
<dbReference type="PANTHER" id="PTHR23063">
    <property type="entry name" value="PHOSPHOLIPID ACYLTRANSFERASE"/>
    <property type="match status" value="1"/>
</dbReference>
<evidence type="ECO:0000256" key="3">
    <source>
        <dbReference type="ARBA" id="ARBA00022692"/>
    </source>
</evidence>
<dbReference type="GO" id="GO:0016020">
    <property type="term" value="C:membrane"/>
    <property type="evidence" value="ECO:0007669"/>
    <property type="project" value="UniProtKB-SubCell"/>
</dbReference>
<proteinExistence type="predicted"/>
<evidence type="ECO:0000256" key="5">
    <source>
        <dbReference type="ARBA" id="ARBA00023098"/>
    </source>
</evidence>
<dbReference type="SMART" id="SM00563">
    <property type="entry name" value="PlsC"/>
    <property type="match status" value="1"/>
</dbReference>